<name>A0A448X4N8_9PLAT</name>
<organism evidence="1 2">
    <name type="scientific">Protopolystoma xenopodis</name>
    <dbReference type="NCBI Taxonomy" id="117903"/>
    <lineage>
        <taxon>Eukaryota</taxon>
        <taxon>Metazoa</taxon>
        <taxon>Spiralia</taxon>
        <taxon>Lophotrochozoa</taxon>
        <taxon>Platyhelminthes</taxon>
        <taxon>Monogenea</taxon>
        <taxon>Polyopisthocotylea</taxon>
        <taxon>Polystomatidea</taxon>
        <taxon>Polystomatidae</taxon>
        <taxon>Protopolystoma</taxon>
    </lineage>
</organism>
<sequence length="161" mass="18423">MLKLFSDHGWWVIILLDGLERLNDVNSTNISGYCGRPSEFLERQLPCSNLPRHIRVVATLQISASIAAWAPSLASINLGSISSDEPITWLKIPPLHSIDECCCMLETFLAAKQRLLQPTQWWLVRRAFQNCKLPLYVRLIAKKVGLRLPSLLYFDHFYNNT</sequence>
<dbReference type="AlphaFoldDB" id="A0A448X4N8"/>
<dbReference type="EMBL" id="CAAALY010091214">
    <property type="protein sequence ID" value="VEL27951.1"/>
    <property type="molecule type" value="Genomic_DNA"/>
</dbReference>
<keyword evidence="2" id="KW-1185">Reference proteome</keyword>
<evidence type="ECO:0000313" key="1">
    <source>
        <dbReference type="EMBL" id="VEL27951.1"/>
    </source>
</evidence>
<evidence type="ECO:0000313" key="2">
    <source>
        <dbReference type="Proteomes" id="UP000784294"/>
    </source>
</evidence>
<gene>
    <name evidence="1" type="ORF">PXEA_LOCUS21391</name>
</gene>
<comment type="caution">
    <text evidence="1">The sequence shown here is derived from an EMBL/GenBank/DDBJ whole genome shotgun (WGS) entry which is preliminary data.</text>
</comment>
<proteinExistence type="predicted"/>
<protein>
    <submittedName>
        <fullName evidence="1">Uncharacterized protein</fullName>
    </submittedName>
</protein>
<reference evidence="1" key="1">
    <citation type="submission" date="2018-11" db="EMBL/GenBank/DDBJ databases">
        <authorList>
            <consortium name="Pathogen Informatics"/>
        </authorList>
    </citation>
    <scope>NUCLEOTIDE SEQUENCE</scope>
</reference>
<dbReference type="Proteomes" id="UP000784294">
    <property type="component" value="Unassembled WGS sequence"/>
</dbReference>
<accession>A0A448X4N8</accession>